<dbReference type="GO" id="GO:0003951">
    <property type="term" value="F:NAD+ kinase activity"/>
    <property type="evidence" value="ECO:0007669"/>
    <property type="project" value="InterPro"/>
</dbReference>
<dbReference type="PATRIC" id="fig|1429438.4.peg.1325"/>
<dbReference type="EMBL" id="AZHW01000199">
    <property type="protein sequence ID" value="ETX01803.1"/>
    <property type="molecule type" value="Genomic_DNA"/>
</dbReference>
<dbReference type="PANTHER" id="PTHR40697:SF3">
    <property type="entry name" value="ACETOIN CATABOLISM PROTEIN X"/>
    <property type="match status" value="1"/>
</dbReference>
<name>W4LV90_ENTF1</name>
<reference evidence="1 2" key="1">
    <citation type="journal article" date="2014" name="Nature">
        <title>An environmental bacterial taxon with a large and distinct metabolic repertoire.</title>
        <authorList>
            <person name="Wilson M.C."/>
            <person name="Mori T."/>
            <person name="Ruckert C."/>
            <person name="Uria A.R."/>
            <person name="Helf M.J."/>
            <person name="Takada K."/>
            <person name="Gernert C."/>
            <person name="Steffens U.A."/>
            <person name="Heycke N."/>
            <person name="Schmitt S."/>
            <person name="Rinke C."/>
            <person name="Helfrich E.J."/>
            <person name="Brachmann A.O."/>
            <person name="Gurgui C."/>
            <person name="Wakimoto T."/>
            <person name="Kracht M."/>
            <person name="Crusemann M."/>
            <person name="Hentschel U."/>
            <person name="Abe I."/>
            <person name="Matsunaga S."/>
            <person name="Kalinowski J."/>
            <person name="Takeyama H."/>
            <person name="Piel J."/>
        </authorList>
    </citation>
    <scope>NUCLEOTIDE SEQUENCE [LARGE SCALE GENOMIC DNA]</scope>
    <source>
        <strain evidence="2">TSY1</strain>
    </source>
</reference>
<evidence type="ECO:0008006" key="3">
    <source>
        <dbReference type="Google" id="ProtNLM"/>
    </source>
</evidence>
<gene>
    <name evidence="1" type="ORF">ETSY1_05950</name>
</gene>
<dbReference type="InterPro" id="IPR039065">
    <property type="entry name" value="AcoX-like"/>
</dbReference>
<keyword evidence="2" id="KW-1185">Reference proteome</keyword>
<accession>W4LV90</accession>
<dbReference type="GO" id="GO:0051287">
    <property type="term" value="F:NAD binding"/>
    <property type="evidence" value="ECO:0007669"/>
    <property type="project" value="UniProtKB-ARBA"/>
</dbReference>
<dbReference type="PIRSF" id="PIRSF018567">
    <property type="entry name" value="AcoX"/>
    <property type="match status" value="1"/>
</dbReference>
<proteinExistence type="predicted"/>
<dbReference type="Pfam" id="PF01513">
    <property type="entry name" value="NAD_kinase"/>
    <property type="match status" value="1"/>
</dbReference>
<sequence length="331" mass="35118">MACVGIIANPASGKDIRRLVAHGSVFSNQEKVNIVRRVLLGLDAMGVESVVTMPDDFRICRKAQDSTRLRLQVRELDMPVFGRQLDTTRAASMMRDLGVDGLVSLGGDGTNRALVKTCGSIPLLPLSTGTNNVFPMMMEGTLAGLAAGLMARRLVTAPGCVVRRPRLDILVQDEAVDLALIDAVVCTDTSIASRAVWEIDKVRCVAVTQRLPAQIGFMALAGNLPQPQDTAANHGMLIHLHPGAPPVLAPIAPGLIVPVGVKAHRPLALGECTPVATGPCTLALDGEREVTVRAGQHVAIRLNPEGPYVIDPQRVLAEAAQQGLFLQESVP</sequence>
<dbReference type="InterPro" id="IPR011391">
    <property type="entry name" value="AcoX_kinase"/>
</dbReference>
<dbReference type="InterPro" id="IPR016064">
    <property type="entry name" value="NAD/diacylglycerol_kinase_sf"/>
</dbReference>
<evidence type="ECO:0000313" key="2">
    <source>
        <dbReference type="Proteomes" id="UP000019141"/>
    </source>
</evidence>
<dbReference type="PANTHER" id="PTHR40697">
    <property type="entry name" value="ACETOIN CATABOLISM PROTEIN X"/>
    <property type="match status" value="1"/>
</dbReference>
<evidence type="ECO:0000313" key="1">
    <source>
        <dbReference type="EMBL" id="ETX01803.1"/>
    </source>
</evidence>
<comment type="caution">
    <text evidence="1">The sequence shown here is derived from an EMBL/GenBank/DDBJ whole genome shotgun (WGS) entry which is preliminary data.</text>
</comment>
<dbReference type="AlphaFoldDB" id="W4LV90"/>
<dbReference type="Proteomes" id="UP000019141">
    <property type="component" value="Unassembled WGS sequence"/>
</dbReference>
<dbReference type="InterPro" id="IPR002504">
    <property type="entry name" value="NADK"/>
</dbReference>
<dbReference type="HOGENOM" id="CLU_786821_0_0_7"/>
<dbReference type="SUPFAM" id="SSF111331">
    <property type="entry name" value="NAD kinase/diacylglycerol kinase-like"/>
    <property type="match status" value="1"/>
</dbReference>
<dbReference type="GO" id="GO:0005524">
    <property type="term" value="F:ATP binding"/>
    <property type="evidence" value="ECO:0007669"/>
    <property type="project" value="UniProtKB-ARBA"/>
</dbReference>
<dbReference type="GO" id="GO:0006741">
    <property type="term" value="P:NADP+ biosynthetic process"/>
    <property type="evidence" value="ECO:0007669"/>
    <property type="project" value="InterPro"/>
</dbReference>
<protein>
    <recommendedName>
        <fullName evidence="3">ATP-NAD kinase</fullName>
    </recommendedName>
</protein>
<organism evidence="1 2">
    <name type="scientific">Entotheonella factor</name>
    <dbReference type="NCBI Taxonomy" id="1429438"/>
    <lineage>
        <taxon>Bacteria</taxon>
        <taxon>Pseudomonadati</taxon>
        <taxon>Nitrospinota/Tectimicrobiota group</taxon>
        <taxon>Candidatus Tectimicrobiota</taxon>
        <taxon>Candidatus Entotheonellia</taxon>
        <taxon>Candidatus Entotheonellales</taxon>
        <taxon>Candidatus Entotheonellaceae</taxon>
        <taxon>Candidatus Entotheonella</taxon>
    </lineage>
</organism>